<evidence type="ECO:0000313" key="8">
    <source>
        <dbReference type="EMBL" id="OUM88206.1"/>
    </source>
</evidence>
<dbReference type="CDD" id="cd00165">
    <property type="entry name" value="S4"/>
    <property type="match status" value="1"/>
</dbReference>
<dbReference type="GO" id="GO:0000455">
    <property type="term" value="P:enzyme-directed rRNA pseudouridine synthesis"/>
    <property type="evidence" value="ECO:0007669"/>
    <property type="project" value="TreeGrafter"/>
</dbReference>
<evidence type="ECO:0000313" key="9">
    <source>
        <dbReference type="Proteomes" id="UP000196475"/>
    </source>
</evidence>
<dbReference type="Pfam" id="PF00849">
    <property type="entry name" value="PseudoU_synth_2"/>
    <property type="match status" value="1"/>
</dbReference>
<sequence>MIHFNLKGDWLEWLVPASWEGRTLADVIENELVYPLTYFRQLAKRGCILVNQRRRNLFTKLQAGDRVRWKVMKREPFGVTPEPIPIEILYEDEHLLVVFKPAGMAVHPTEPQMSGTLAHAVAFYYQTHGEQRRVRPVHRLDRDTTGAVILAKHHLAHVLLDKQLRERQIKRSYLAFVEGILEENDGTINQPIGRDRHHPTRRRVSRSPHAKPAITHYQVLARYFPPHCPGVTKLRAHLETGRTHQIRVHLSHLGHPIIGDTLYGGRHIPFPRQALHNERLAFSHPLTREWIEVAIPLPADLQELENKLKQASLPGPQD</sequence>
<evidence type="ECO:0000256" key="5">
    <source>
        <dbReference type="RuleBase" id="RU362028"/>
    </source>
</evidence>
<gene>
    <name evidence="8" type="ORF">BAA01_08535</name>
</gene>
<evidence type="ECO:0000256" key="3">
    <source>
        <dbReference type="PIRSR" id="PIRSR606225-1"/>
    </source>
</evidence>
<organism evidence="8 9">
    <name type="scientific">Bacillus thermozeamaize</name>
    <dbReference type="NCBI Taxonomy" id="230954"/>
    <lineage>
        <taxon>Bacteria</taxon>
        <taxon>Bacillati</taxon>
        <taxon>Bacillota</taxon>
        <taxon>Bacilli</taxon>
        <taxon>Bacillales</taxon>
        <taxon>Bacillaceae</taxon>
        <taxon>Bacillus</taxon>
    </lineage>
</organism>
<dbReference type="GO" id="GO:0140098">
    <property type="term" value="F:catalytic activity, acting on RNA"/>
    <property type="evidence" value="ECO:0007669"/>
    <property type="project" value="UniProtKB-ARBA"/>
</dbReference>
<keyword evidence="4" id="KW-0694">RNA-binding</keyword>
<dbReference type="InterPro" id="IPR050188">
    <property type="entry name" value="RluA_PseudoU_synthase"/>
</dbReference>
<dbReference type="Proteomes" id="UP000196475">
    <property type="component" value="Unassembled WGS sequence"/>
</dbReference>
<dbReference type="SUPFAM" id="SSF55120">
    <property type="entry name" value="Pseudouridine synthase"/>
    <property type="match status" value="1"/>
</dbReference>
<proteinExistence type="inferred from homology"/>
<reference evidence="9" key="1">
    <citation type="submission" date="2016-06" db="EMBL/GenBank/DDBJ databases">
        <authorList>
            <person name="Nascimento L."/>
            <person name="Pereira R.V."/>
            <person name="Martins L.F."/>
            <person name="Quaggio R.B."/>
            <person name="Silva A.M."/>
            <person name="Setubal J.C."/>
        </authorList>
    </citation>
    <scope>NUCLEOTIDE SEQUENCE [LARGE SCALE GENOMIC DNA]</scope>
</reference>
<feature type="active site" evidence="3">
    <location>
        <position position="141"/>
    </location>
</feature>
<evidence type="ECO:0000256" key="6">
    <source>
        <dbReference type="SAM" id="MobiDB-lite"/>
    </source>
</evidence>
<comment type="similarity">
    <text evidence="2 5">Belongs to the pseudouridine synthase RluA family.</text>
</comment>
<feature type="region of interest" description="Disordered" evidence="6">
    <location>
        <begin position="188"/>
        <end position="210"/>
    </location>
</feature>
<dbReference type="InterPro" id="IPR006145">
    <property type="entry name" value="PsdUridine_synth_RsuA/RluA"/>
</dbReference>
<dbReference type="PANTHER" id="PTHR21600">
    <property type="entry name" value="MITOCHONDRIAL RNA PSEUDOURIDINE SYNTHASE"/>
    <property type="match status" value="1"/>
</dbReference>
<dbReference type="CDD" id="cd02869">
    <property type="entry name" value="PseudoU_synth_RluA_like"/>
    <property type="match status" value="1"/>
</dbReference>
<evidence type="ECO:0000256" key="4">
    <source>
        <dbReference type="PROSITE-ProRule" id="PRU00182"/>
    </source>
</evidence>
<evidence type="ECO:0000256" key="1">
    <source>
        <dbReference type="ARBA" id="ARBA00000073"/>
    </source>
</evidence>
<dbReference type="PANTHER" id="PTHR21600:SF71">
    <property type="entry name" value="PSEUDOURIDINE SYNTHASE"/>
    <property type="match status" value="1"/>
</dbReference>
<accession>A0A1Y3PQ12</accession>
<protein>
    <recommendedName>
        <fullName evidence="5">Pseudouridine synthase</fullName>
        <ecNumber evidence="5">5.4.99.-</ecNumber>
    </recommendedName>
</protein>
<dbReference type="InterPro" id="IPR020103">
    <property type="entry name" value="PsdUridine_synth_cat_dom_sf"/>
</dbReference>
<dbReference type="InterPro" id="IPR006224">
    <property type="entry name" value="PsdUridine_synth_RluA-like_CS"/>
</dbReference>
<keyword evidence="5" id="KW-0413">Isomerase</keyword>
<dbReference type="NCBIfam" id="TIGR00005">
    <property type="entry name" value="rluA_subfam"/>
    <property type="match status" value="1"/>
</dbReference>
<dbReference type="EMBL" id="LZRT01000064">
    <property type="protein sequence ID" value="OUM88206.1"/>
    <property type="molecule type" value="Genomic_DNA"/>
</dbReference>
<comment type="function">
    <text evidence="5">Responsible for synthesis of pseudouridine from uracil.</text>
</comment>
<dbReference type="GO" id="GO:0003723">
    <property type="term" value="F:RNA binding"/>
    <property type="evidence" value="ECO:0007669"/>
    <property type="project" value="UniProtKB-KW"/>
</dbReference>
<dbReference type="Gene3D" id="3.30.2350.10">
    <property type="entry name" value="Pseudouridine synthase"/>
    <property type="match status" value="1"/>
</dbReference>
<dbReference type="EC" id="5.4.99.-" evidence="5"/>
<dbReference type="PROSITE" id="PS01129">
    <property type="entry name" value="PSI_RLU"/>
    <property type="match status" value="1"/>
</dbReference>
<comment type="caution">
    <text evidence="8">The sequence shown here is derived from an EMBL/GenBank/DDBJ whole genome shotgun (WGS) entry which is preliminary data.</text>
</comment>
<name>A0A1Y3PQ12_9BACI</name>
<dbReference type="PROSITE" id="PS50889">
    <property type="entry name" value="S4"/>
    <property type="match status" value="1"/>
</dbReference>
<comment type="catalytic activity">
    <reaction evidence="1 5">
        <text>a uridine in RNA = a pseudouridine in RNA</text>
        <dbReference type="Rhea" id="RHEA:48348"/>
        <dbReference type="Rhea" id="RHEA-COMP:12068"/>
        <dbReference type="Rhea" id="RHEA-COMP:12069"/>
        <dbReference type="ChEBI" id="CHEBI:65314"/>
        <dbReference type="ChEBI" id="CHEBI:65315"/>
    </reaction>
</comment>
<dbReference type="InterPro" id="IPR006225">
    <property type="entry name" value="PsdUridine_synth_RluC/D"/>
</dbReference>
<evidence type="ECO:0000259" key="7">
    <source>
        <dbReference type="Pfam" id="PF00849"/>
    </source>
</evidence>
<dbReference type="GO" id="GO:0009982">
    <property type="term" value="F:pseudouridine synthase activity"/>
    <property type="evidence" value="ECO:0007669"/>
    <property type="project" value="InterPro"/>
</dbReference>
<feature type="compositionally biased region" description="Basic residues" evidence="6">
    <location>
        <begin position="195"/>
        <end position="209"/>
    </location>
</feature>
<dbReference type="AlphaFoldDB" id="A0A1Y3PQ12"/>
<feature type="domain" description="Pseudouridine synthase RsuA/RluA-like" evidence="7">
    <location>
        <begin position="94"/>
        <end position="252"/>
    </location>
</feature>
<evidence type="ECO:0000256" key="2">
    <source>
        <dbReference type="ARBA" id="ARBA00010876"/>
    </source>
</evidence>